<sequence>MKTRRLVLRPQQLSDAGSIAEALSDFQVARMLRRIPAPYHRQDALEWLIMRTVGTAPGWDFAITCADDTLIGVVSVEERDGEWQLGYWLNPAHSGKGYMTEAASAVTERFFQHMPDETLYSGVFADNAASLRVQEKLGFRVIGCHEIYAASRSTMVTHIDTAVTARTFRPSRA</sequence>
<gene>
    <name evidence="2" type="ORF">RU07_23120</name>
</gene>
<dbReference type="Proteomes" id="UP000035017">
    <property type="component" value="Unassembled WGS sequence"/>
</dbReference>
<accession>A0A0D0KJ68</accession>
<protein>
    <submittedName>
        <fullName evidence="2">Acetyltransferase</fullName>
    </submittedName>
</protein>
<dbReference type="GO" id="GO:0016747">
    <property type="term" value="F:acyltransferase activity, transferring groups other than amino-acyl groups"/>
    <property type="evidence" value="ECO:0007669"/>
    <property type="project" value="InterPro"/>
</dbReference>
<dbReference type="PANTHER" id="PTHR43328">
    <property type="entry name" value="ACETYLTRANSFERASE-RELATED"/>
    <property type="match status" value="1"/>
</dbReference>
<dbReference type="InterPro" id="IPR000182">
    <property type="entry name" value="GNAT_dom"/>
</dbReference>
<proteinExistence type="predicted"/>
<reference evidence="2 3" key="1">
    <citation type="submission" date="2014-12" db="EMBL/GenBank/DDBJ databases">
        <title>16Stimator: statistical estimation of ribosomal gene copy numbers from draft genome assemblies.</title>
        <authorList>
            <person name="Perisin M.A."/>
            <person name="Vetter M."/>
            <person name="Gilbert J.A."/>
            <person name="Bergelson J."/>
        </authorList>
    </citation>
    <scope>NUCLEOTIDE SEQUENCE [LARGE SCALE GENOMIC DNA]</scope>
    <source>
        <strain evidence="2 3">MEJ076</strain>
    </source>
</reference>
<evidence type="ECO:0000313" key="3">
    <source>
        <dbReference type="Proteomes" id="UP000035017"/>
    </source>
</evidence>
<comment type="caution">
    <text evidence="2">The sequence shown here is derived from an EMBL/GenBank/DDBJ whole genome shotgun (WGS) entry which is preliminary data.</text>
</comment>
<dbReference type="PANTHER" id="PTHR43328:SF1">
    <property type="entry name" value="N-ACETYLTRANSFERASE DOMAIN-CONTAINING PROTEIN"/>
    <property type="match status" value="1"/>
</dbReference>
<organism evidence="2 3">
    <name type="scientific">Agrobacterium tumefaciens</name>
    <dbReference type="NCBI Taxonomy" id="358"/>
    <lineage>
        <taxon>Bacteria</taxon>
        <taxon>Pseudomonadati</taxon>
        <taxon>Pseudomonadota</taxon>
        <taxon>Alphaproteobacteria</taxon>
        <taxon>Hyphomicrobiales</taxon>
        <taxon>Rhizobiaceae</taxon>
        <taxon>Rhizobium/Agrobacterium group</taxon>
        <taxon>Agrobacterium</taxon>
        <taxon>Agrobacterium tumefaciens complex</taxon>
    </lineage>
</organism>
<dbReference type="EMBL" id="JXQV01000051">
    <property type="protein sequence ID" value="KIP98044.1"/>
    <property type="molecule type" value="Genomic_DNA"/>
</dbReference>
<evidence type="ECO:0000313" key="2">
    <source>
        <dbReference type="EMBL" id="KIP98044.1"/>
    </source>
</evidence>
<feature type="domain" description="N-acetyltransferase" evidence="1">
    <location>
        <begin position="6"/>
        <end position="166"/>
    </location>
</feature>
<name>A0A0D0KJ68_AGRTU</name>
<dbReference type="AlphaFoldDB" id="A0A0D0KJ68"/>
<dbReference type="Gene3D" id="3.40.630.30">
    <property type="match status" value="1"/>
</dbReference>
<dbReference type="Pfam" id="PF13302">
    <property type="entry name" value="Acetyltransf_3"/>
    <property type="match status" value="1"/>
</dbReference>
<keyword evidence="2" id="KW-0808">Transferase</keyword>
<dbReference type="InterPro" id="IPR016181">
    <property type="entry name" value="Acyl_CoA_acyltransferase"/>
</dbReference>
<dbReference type="PROSITE" id="PS51186">
    <property type="entry name" value="GNAT"/>
    <property type="match status" value="1"/>
</dbReference>
<evidence type="ECO:0000259" key="1">
    <source>
        <dbReference type="PROSITE" id="PS51186"/>
    </source>
</evidence>
<dbReference type="SUPFAM" id="SSF55729">
    <property type="entry name" value="Acyl-CoA N-acyltransferases (Nat)"/>
    <property type="match status" value="1"/>
</dbReference>